<accession>A0ABU0YEC7</accession>
<dbReference type="PANTHER" id="PTHR45458">
    <property type="entry name" value="SHORT-CHAIN DEHYDROGENASE/REDUCTASE SDR"/>
    <property type="match status" value="1"/>
</dbReference>
<dbReference type="Pfam" id="PF00106">
    <property type="entry name" value="adh_short"/>
    <property type="match status" value="1"/>
</dbReference>
<dbReference type="CDD" id="cd05325">
    <property type="entry name" value="carb_red_sniffer_like_SDR_c"/>
    <property type="match status" value="1"/>
</dbReference>
<dbReference type="SUPFAM" id="SSF51735">
    <property type="entry name" value="NAD(P)-binding Rossmann-fold domains"/>
    <property type="match status" value="1"/>
</dbReference>
<protein>
    <submittedName>
        <fullName evidence="1">SDR family oxidoreductase</fullName>
    </submittedName>
</protein>
<sequence>MPTILITGANRGIGLELAKQYAGDGWSVIATARDPKTADGLKALKGDIRIEALEVTDEQQIKALAKKLDGVAIDVLLNNAGMLTGYESFGETDTLSWLKTLHVNSIAPLKLMEALVEHVARSKQKKIVSISSGMGSMGGHASSGAYAYRSSKAALNMVTVTAANELRPRGISVAVISPGWVRTDMGGAGATLDVKQSAAGIRKVIDKLNVGISGQFFNYSGENLPW</sequence>
<gene>
    <name evidence="1" type="ORF">Q8A70_00220</name>
</gene>
<dbReference type="PANTHER" id="PTHR45458:SF1">
    <property type="entry name" value="SHORT CHAIN DEHYDROGENASE"/>
    <property type="match status" value="1"/>
</dbReference>
<comment type="caution">
    <text evidence="1">The sequence shown here is derived from an EMBL/GenBank/DDBJ whole genome shotgun (WGS) entry which is preliminary data.</text>
</comment>
<name>A0ABU0YEC7_9PROT</name>
<dbReference type="EMBL" id="JAUYVI010000001">
    <property type="protein sequence ID" value="MDQ7246063.1"/>
    <property type="molecule type" value="Genomic_DNA"/>
</dbReference>
<organism evidence="1 2">
    <name type="scientific">Dongia sedimenti</name>
    <dbReference type="NCBI Taxonomy" id="3064282"/>
    <lineage>
        <taxon>Bacteria</taxon>
        <taxon>Pseudomonadati</taxon>
        <taxon>Pseudomonadota</taxon>
        <taxon>Alphaproteobacteria</taxon>
        <taxon>Rhodospirillales</taxon>
        <taxon>Dongiaceae</taxon>
        <taxon>Dongia</taxon>
    </lineage>
</organism>
<dbReference type="InterPro" id="IPR036291">
    <property type="entry name" value="NAD(P)-bd_dom_sf"/>
</dbReference>
<keyword evidence="2" id="KW-1185">Reference proteome</keyword>
<proteinExistence type="predicted"/>
<evidence type="ECO:0000313" key="1">
    <source>
        <dbReference type="EMBL" id="MDQ7246063.1"/>
    </source>
</evidence>
<dbReference type="Gene3D" id="3.40.50.720">
    <property type="entry name" value="NAD(P)-binding Rossmann-like Domain"/>
    <property type="match status" value="1"/>
</dbReference>
<dbReference type="InterPro" id="IPR052184">
    <property type="entry name" value="SDR_enzymes"/>
</dbReference>
<dbReference type="PRINTS" id="PR00081">
    <property type="entry name" value="GDHRDH"/>
</dbReference>
<dbReference type="Proteomes" id="UP001230156">
    <property type="component" value="Unassembled WGS sequence"/>
</dbReference>
<dbReference type="InterPro" id="IPR002347">
    <property type="entry name" value="SDR_fam"/>
</dbReference>
<dbReference type="RefSeq" id="WP_379953431.1">
    <property type="nucleotide sequence ID" value="NZ_JAUYVI010000001.1"/>
</dbReference>
<evidence type="ECO:0000313" key="2">
    <source>
        <dbReference type="Proteomes" id="UP001230156"/>
    </source>
</evidence>
<reference evidence="2" key="1">
    <citation type="submission" date="2023-08" db="EMBL/GenBank/DDBJ databases">
        <title>Rhodospirillaceae gen. nov., a novel taxon isolated from the Yangtze River Yuezi River estuary sludge.</title>
        <authorList>
            <person name="Ruan L."/>
        </authorList>
    </citation>
    <scope>NUCLEOTIDE SEQUENCE [LARGE SCALE GENOMIC DNA]</scope>
    <source>
        <strain evidence="2">R-7</strain>
    </source>
</reference>